<dbReference type="AlphaFoldDB" id="A0A0F9F772"/>
<organism evidence="1">
    <name type="scientific">marine sediment metagenome</name>
    <dbReference type="NCBI Taxonomy" id="412755"/>
    <lineage>
        <taxon>unclassified sequences</taxon>
        <taxon>metagenomes</taxon>
        <taxon>ecological metagenomes</taxon>
    </lineage>
</organism>
<reference evidence="1" key="1">
    <citation type="journal article" date="2015" name="Nature">
        <title>Complex archaea that bridge the gap between prokaryotes and eukaryotes.</title>
        <authorList>
            <person name="Spang A."/>
            <person name="Saw J.H."/>
            <person name="Jorgensen S.L."/>
            <person name="Zaremba-Niedzwiedzka K."/>
            <person name="Martijn J."/>
            <person name="Lind A.E."/>
            <person name="van Eijk R."/>
            <person name="Schleper C."/>
            <person name="Guy L."/>
            <person name="Ettema T.J."/>
        </authorList>
    </citation>
    <scope>NUCLEOTIDE SEQUENCE</scope>
</reference>
<sequence length="163" mass="18920">YQVSKGKKNFFCNLSCAASYRNRNNPNNPPDPQYGNQYGRKYPNEVSWYATRCFKDQRFGLMEHSVRLSFANHLLEKLKEQKGRCAFTNISLSLRDVQGKVHEDNPFKIASVDRINNSLPYQEGNVQWTSVAMNFARNRTELEEFKECLQEFLAACATQNFTT</sequence>
<comment type="caution">
    <text evidence="1">The sequence shown here is derived from an EMBL/GenBank/DDBJ whole genome shotgun (WGS) entry which is preliminary data.</text>
</comment>
<protein>
    <submittedName>
        <fullName evidence="1">Uncharacterized protein</fullName>
    </submittedName>
</protein>
<gene>
    <name evidence="1" type="ORF">LCGC14_1987750</name>
</gene>
<feature type="non-terminal residue" evidence="1">
    <location>
        <position position="1"/>
    </location>
</feature>
<evidence type="ECO:0000313" key="1">
    <source>
        <dbReference type="EMBL" id="KKL82143.1"/>
    </source>
</evidence>
<accession>A0A0F9F772</accession>
<proteinExistence type="predicted"/>
<name>A0A0F9F772_9ZZZZ</name>
<dbReference type="Gene3D" id="3.30.40.220">
    <property type="match status" value="1"/>
</dbReference>
<dbReference type="EMBL" id="LAZR01022356">
    <property type="protein sequence ID" value="KKL82143.1"/>
    <property type="molecule type" value="Genomic_DNA"/>
</dbReference>